<dbReference type="InterPro" id="IPR036907">
    <property type="entry name" value="5'-Nucleotdase_C_sf"/>
</dbReference>
<dbReference type="SUPFAM" id="SSF55816">
    <property type="entry name" value="5'-nucleotidase (syn. UDP-sugar hydrolase), C-terminal domain"/>
    <property type="match status" value="1"/>
</dbReference>
<dbReference type="PANTHER" id="PTHR11575">
    <property type="entry name" value="5'-NUCLEOTIDASE-RELATED"/>
    <property type="match status" value="1"/>
</dbReference>
<dbReference type="PANTHER" id="PTHR11575:SF24">
    <property type="entry name" value="5'-NUCLEOTIDASE"/>
    <property type="match status" value="1"/>
</dbReference>
<keyword evidence="4" id="KW-0732">Signal</keyword>
<evidence type="ECO:0000313" key="10">
    <source>
        <dbReference type="Proteomes" id="UP000661691"/>
    </source>
</evidence>
<dbReference type="Gene3D" id="3.90.780.10">
    <property type="entry name" value="5'-Nucleotidase, C-terminal domain"/>
    <property type="match status" value="1"/>
</dbReference>
<feature type="domain" description="5'-Nucleotidase C-terminal" evidence="8">
    <location>
        <begin position="342"/>
        <end position="491"/>
    </location>
</feature>
<reference evidence="9" key="1">
    <citation type="submission" date="2020-09" db="EMBL/GenBank/DDBJ databases">
        <title>A novel bacterium of genus Hazenella, isolated from South China Sea.</title>
        <authorList>
            <person name="Huang H."/>
            <person name="Mo K."/>
            <person name="Hu Y."/>
        </authorList>
    </citation>
    <scope>NUCLEOTIDE SEQUENCE</scope>
    <source>
        <strain evidence="9">IB182357</strain>
    </source>
</reference>
<dbReference type="FunFam" id="3.90.780.10:FF:000004">
    <property type="entry name" value="UDP-sugar hydrolase, putative"/>
    <property type="match status" value="1"/>
</dbReference>
<dbReference type="InterPro" id="IPR008334">
    <property type="entry name" value="5'-Nucleotdase_C"/>
</dbReference>
<dbReference type="InterPro" id="IPR006179">
    <property type="entry name" value="5_nucleotidase/apyrase"/>
</dbReference>
<keyword evidence="5" id="KW-0572">Peptidoglycan-anchor</keyword>
<keyword evidence="2" id="KW-0134">Cell wall</keyword>
<protein>
    <submittedName>
        <fullName evidence="9">5'-nucleotidase C-terminal domain-containing protein</fullName>
    </submittedName>
</protein>
<comment type="subcellular location">
    <subcellularLocation>
        <location evidence="1">Secreted</location>
        <location evidence="1">Cell wall</location>
        <topology evidence="1">Peptidoglycan-anchor</topology>
    </subcellularLocation>
</comment>
<feature type="domain" description="Calcineurin-like phosphoesterase" evidence="7">
    <location>
        <begin position="42"/>
        <end position="267"/>
    </location>
</feature>
<keyword evidence="6" id="KW-0378">Hydrolase</keyword>
<dbReference type="EMBL" id="JACXAH010000002">
    <property type="protein sequence ID" value="MBD1370808.1"/>
    <property type="molecule type" value="Genomic_DNA"/>
</dbReference>
<dbReference type="GO" id="GO:0008253">
    <property type="term" value="F:5'-nucleotidase activity"/>
    <property type="evidence" value="ECO:0007669"/>
    <property type="project" value="TreeGrafter"/>
</dbReference>
<dbReference type="SUPFAM" id="SSF56300">
    <property type="entry name" value="Metallo-dependent phosphatases"/>
    <property type="match status" value="1"/>
</dbReference>
<dbReference type="AlphaFoldDB" id="A0A926N7E6"/>
<evidence type="ECO:0000256" key="3">
    <source>
        <dbReference type="ARBA" id="ARBA00022525"/>
    </source>
</evidence>
<proteinExistence type="inferred from homology"/>
<evidence type="ECO:0000256" key="5">
    <source>
        <dbReference type="ARBA" id="ARBA00023088"/>
    </source>
</evidence>
<gene>
    <name evidence="9" type="ORF">IC620_00340</name>
</gene>
<sequence length="531" mass="58660">MFKRSFPIMTLAFITIFVSPLFIAATPYGKQDNRYVDLQLIGLNDFHGQLDTVRKVNDQPVGTAPILARYIKEREKAVRNSLIVTAGDMVGASSPTSSLLQDEPTVDFFNQIGVDVGGIGNHEFDEGVAEMKRLIYGGYHEKTGYYKGAKFPYICANVVDNQTGKHILPPSTIKKVDGIKVGFIGIVTQTTPSVVIPEHVKSVTFTDEADAVNREVKRLKKKGVEAIIVLAHEGGKQTDDQITGPIKEIVEKMDDEVDVVFAGHSHSVLNGKIGNKLVVQSYSYGTAFADVDLVLDRKTKDIIQKKSEIVTTFHEGKQPHKRVQKIVDRAKKRVEPIINQEIGQAAQDITKIGNEAGESALGNLIADSQRVQMGTDFAFMNPGGIRADINKGAVTWGDLYTVQPFGNDLVKMELTGKQIRQLLNQQWADPNRIHMLQISGFSYTWDESPSEDRILSLKKTDGTTINDTETYTVTANAFLAGGGDNFTVFKEAKNKEIGPVDLDAIISYIKQQPQPFTADIEGRIQKYIPQT</sequence>
<keyword evidence="6" id="KW-0547">Nucleotide-binding</keyword>
<evidence type="ECO:0000256" key="4">
    <source>
        <dbReference type="ARBA" id="ARBA00022729"/>
    </source>
</evidence>
<dbReference type="FunFam" id="3.60.21.10:FF:000052">
    <property type="entry name" value="Endonuclease YhcR"/>
    <property type="match status" value="1"/>
</dbReference>
<evidence type="ECO:0000259" key="8">
    <source>
        <dbReference type="Pfam" id="PF02872"/>
    </source>
</evidence>
<comment type="caution">
    <text evidence="9">The sequence shown here is derived from an EMBL/GenBank/DDBJ whole genome shotgun (WGS) entry which is preliminary data.</text>
</comment>
<dbReference type="Pfam" id="PF02872">
    <property type="entry name" value="5_nucleotid_C"/>
    <property type="match status" value="1"/>
</dbReference>
<dbReference type="InterPro" id="IPR029052">
    <property type="entry name" value="Metallo-depent_PP-like"/>
</dbReference>
<dbReference type="InterPro" id="IPR004843">
    <property type="entry name" value="Calcineurin-like_PHP"/>
</dbReference>
<accession>A0A926N7E6</accession>
<evidence type="ECO:0000259" key="7">
    <source>
        <dbReference type="Pfam" id="PF00149"/>
    </source>
</evidence>
<dbReference type="GO" id="GO:0008768">
    <property type="term" value="F:UDP-sugar diphosphatase activity"/>
    <property type="evidence" value="ECO:0007669"/>
    <property type="project" value="TreeGrafter"/>
</dbReference>
<name>A0A926N7E6_9BACL</name>
<dbReference type="Pfam" id="PF00149">
    <property type="entry name" value="Metallophos"/>
    <property type="match status" value="1"/>
</dbReference>
<evidence type="ECO:0000256" key="2">
    <source>
        <dbReference type="ARBA" id="ARBA00022512"/>
    </source>
</evidence>
<keyword evidence="3" id="KW-0964">Secreted</keyword>
<dbReference type="Gene3D" id="3.60.21.10">
    <property type="match status" value="1"/>
</dbReference>
<dbReference type="GO" id="GO:0030288">
    <property type="term" value="C:outer membrane-bounded periplasmic space"/>
    <property type="evidence" value="ECO:0007669"/>
    <property type="project" value="TreeGrafter"/>
</dbReference>
<evidence type="ECO:0000256" key="1">
    <source>
        <dbReference type="ARBA" id="ARBA00004168"/>
    </source>
</evidence>
<evidence type="ECO:0000313" key="9">
    <source>
        <dbReference type="EMBL" id="MBD1370808.1"/>
    </source>
</evidence>
<dbReference type="PRINTS" id="PR01607">
    <property type="entry name" value="APYRASEFAMLY"/>
</dbReference>
<dbReference type="GO" id="GO:0009166">
    <property type="term" value="P:nucleotide catabolic process"/>
    <property type="evidence" value="ECO:0007669"/>
    <property type="project" value="InterPro"/>
</dbReference>
<organism evidence="9 10">
    <name type="scientific">Polycladospora coralii</name>
    <dbReference type="NCBI Taxonomy" id="2771432"/>
    <lineage>
        <taxon>Bacteria</taxon>
        <taxon>Bacillati</taxon>
        <taxon>Bacillota</taxon>
        <taxon>Bacilli</taxon>
        <taxon>Bacillales</taxon>
        <taxon>Thermoactinomycetaceae</taxon>
        <taxon>Polycladospora</taxon>
    </lineage>
</organism>
<dbReference type="GO" id="GO:0000166">
    <property type="term" value="F:nucleotide binding"/>
    <property type="evidence" value="ECO:0007669"/>
    <property type="project" value="UniProtKB-KW"/>
</dbReference>
<dbReference type="RefSeq" id="WP_191139280.1">
    <property type="nucleotide sequence ID" value="NZ_JACXAG020000002.1"/>
</dbReference>
<dbReference type="Proteomes" id="UP000661691">
    <property type="component" value="Unassembled WGS sequence"/>
</dbReference>
<comment type="similarity">
    <text evidence="6">Belongs to the 5'-nucleotidase family.</text>
</comment>
<keyword evidence="10" id="KW-1185">Reference proteome</keyword>
<evidence type="ECO:0000256" key="6">
    <source>
        <dbReference type="RuleBase" id="RU362119"/>
    </source>
</evidence>